<evidence type="ECO:0000256" key="1">
    <source>
        <dbReference type="SAM" id="MobiDB-lite"/>
    </source>
</evidence>
<name>A0A9W8MNG6_9AGAR</name>
<dbReference type="Gene3D" id="4.10.280.10">
    <property type="entry name" value="Helix-loop-helix DNA-binding domain"/>
    <property type="match status" value="1"/>
</dbReference>
<proteinExistence type="predicted"/>
<dbReference type="OrthoDB" id="2133190at2759"/>
<dbReference type="GO" id="GO:0046983">
    <property type="term" value="F:protein dimerization activity"/>
    <property type="evidence" value="ECO:0007669"/>
    <property type="project" value="InterPro"/>
</dbReference>
<feature type="non-terminal residue" evidence="2">
    <location>
        <position position="672"/>
    </location>
</feature>
<feature type="region of interest" description="Disordered" evidence="1">
    <location>
        <begin position="117"/>
        <end position="220"/>
    </location>
</feature>
<sequence length="672" mass="72605">MAVPALRVLEDRDGGNGKKIKKNLKDGVYVKGTGIGIDGEDGTVDVIDERGFVDGVKVARKCSKANVLGKAVEYIRVLKKREIRLKQEQNGLKALVCGLVGGPALLKEWEQRWRERFGGEEKDEVEGDEAEDYDSDDEDADEGDEEVGKKRKRAKTSANSGVLPFKKPADKKAGAVPPPSVANVITQLGGTAPGAPAVPEKRKRGRPRKVPVPPTPVATLMPHIPQQQQPAPMQDVVMQHDQMLAEQQQAHGQPQQYLLAVFALFSFFNSPLTSSFGSSSASHQHTGVILNPPLALAPEIVSQFAPSPPVQSAKLLLASFSWKECAQVLHLVVSVLVLGSLVCGWMGLSLRKKSAKASSESMKRTADGKVDWTSVCHDTVLSKDESESLSTIDSIQMYSSLLSLKTPSIPQLTSAALSLSRRGGVLNGLARAKARSLWNAAKLQSESLSLAPRRGVKAPVKLSEKLVLENWDLDEALDQLSSSSAANKESANGGETLRTPVEVLASVLVRQRVKQHLGQLFVEAVGVSGVALSGADGEEVKDHGRDKEKEKNVENNEEEEAADEGADDSDNNDKSLQLDGEIRALLTGLVLYRRLFAVPKGVSVTSVLLSPPPSPTSRSQSSKEGNLFLDLRKALGSRVFEDGDREGEMEDARDRVVDLIVEMERRGRSSSP</sequence>
<dbReference type="Proteomes" id="UP001140091">
    <property type="component" value="Unassembled WGS sequence"/>
</dbReference>
<comment type="caution">
    <text evidence="2">The sequence shown here is derived from an EMBL/GenBank/DDBJ whole genome shotgun (WGS) entry which is preliminary data.</text>
</comment>
<protein>
    <recommendedName>
        <fullName evidence="4">BHLH domain-containing protein</fullName>
    </recommendedName>
</protein>
<dbReference type="PANTHER" id="PTHR47336:SF2">
    <property type="entry name" value="TRANSCRIPTION FACTOR HMS1-RELATED"/>
    <property type="match status" value="1"/>
</dbReference>
<gene>
    <name evidence="2" type="ORF">H1R20_g24</name>
</gene>
<dbReference type="InterPro" id="IPR036638">
    <property type="entry name" value="HLH_DNA-bd_sf"/>
</dbReference>
<accession>A0A9W8MNG6</accession>
<evidence type="ECO:0008006" key="4">
    <source>
        <dbReference type="Google" id="ProtNLM"/>
    </source>
</evidence>
<dbReference type="InterPro" id="IPR052099">
    <property type="entry name" value="Regulatory_TF_Diverse"/>
</dbReference>
<reference evidence="2" key="1">
    <citation type="submission" date="2022-06" db="EMBL/GenBank/DDBJ databases">
        <title>Genome Sequence of Candolleomyces eurysporus.</title>
        <authorList>
            <person name="Buettner E."/>
        </authorList>
    </citation>
    <scope>NUCLEOTIDE SEQUENCE</scope>
    <source>
        <strain evidence="2">VTCC 930004</strain>
    </source>
</reference>
<evidence type="ECO:0000313" key="2">
    <source>
        <dbReference type="EMBL" id="KAJ2937071.1"/>
    </source>
</evidence>
<feature type="compositionally biased region" description="Acidic residues" evidence="1">
    <location>
        <begin position="121"/>
        <end position="145"/>
    </location>
</feature>
<evidence type="ECO:0000313" key="3">
    <source>
        <dbReference type="Proteomes" id="UP001140091"/>
    </source>
</evidence>
<feature type="compositionally biased region" description="Acidic residues" evidence="1">
    <location>
        <begin position="555"/>
        <end position="570"/>
    </location>
</feature>
<organism evidence="2 3">
    <name type="scientific">Candolleomyces eurysporus</name>
    <dbReference type="NCBI Taxonomy" id="2828524"/>
    <lineage>
        <taxon>Eukaryota</taxon>
        <taxon>Fungi</taxon>
        <taxon>Dikarya</taxon>
        <taxon>Basidiomycota</taxon>
        <taxon>Agaricomycotina</taxon>
        <taxon>Agaricomycetes</taxon>
        <taxon>Agaricomycetidae</taxon>
        <taxon>Agaricales</taxon>
        <taxon>Agaricineae</taxon>
        <taxon>Psathyrellaceae</taxon>
        <taxon>Candolleomyces</taxon>
    </lineage>
</organism>
<dbReference type="EMBL" id="JANBPK010000002">
    <property type="protein sequence ID" value="KAJ2937071.1"/>
    <property type="molecule type" value="Genomic_DNA"/>
</dbReference>
<keyword evidence="3" id="KW-1185">Reference proteome</keyword>
<feature type="region of interest" description="Disordered" evidence="1">
    <location>
        <begin position="536"/>
        <end position="575"/>
    </location>
</feature>
<dbReference type="AlphaFoldDB" id="A0A9W8MNG6"/>
<feature type="compositionally biased region" description="Basic and acidic residues" evidence="1">
    <location>
        <begin position="538"/>
        <end position="554"/>
    </location>
</feature>
<dbReference type="PANTHER" id="PTHR47336">
    <property type="entry name" value="TRANSCRIPTION FACTOR HMS1-RELATED"/>
    <property type="match status" value="1"/>
</dbReference>